<dbReference type="AlphaFoldDB" id="A0AA37QFE9"/>
<evidence type="ECO:0000313" key="2">
    <source>
        <dbReference type="EMBL" id="GLC24743.1"/>
    </source>
</evidence>
<dbReference type="EMBL" id="BRXS01000002">
    <property type="protein sequence ID" value="GLC24743.1"/>
    <property type="molecule type" value="Genomic_DNA"/>
</dbReference>
<organism evidence="2 3">
    <name type="scientific">Roseisolibacter agri</name>
    <dbReference type="NCBI Taxonomy" id="2014610"/>
    <lineage>
        <taxon>Bacteria</taxon>
        <taxon>Pseudomonadati</taxon>
        <taxon>Gemmatimonadota</taxon>
        <taxon>Gemmatimonadia</taxon>
        <taxon>Gemmatimonadales</taxon>
        <taxon>Gemmatimonadaceae</taxon>
        <taxon>Roseisolibacter</taxon>
    </lineage>
</organism>
<keyword evidence="1" id="KW-0732">Signal</keyword>
<protein>
    <submittedName>
        <fullName evidence="2">Uncharacterized protein</fullName>
    </submittedName>
</protein>
<feature type="signal peptide" evidence="1">
    <location>
        <begin position="1"/>
        <end position="36"/>
    </location>
</feature>
<name>A0AA37QFE9_9BACT</name>
<keyword evidence="3" id="KW-1185">Reference proteome</keyword>
<gene>
    <name evidence="2" type="ORF">rosag_12560</name>
</gene>
<accession>A0AA37QFE9</accession>
<dbReference type="Proteomes" id="UP001161325">
    <property type="component" value="Unassembled WGS sequence"/>
</dbReference>
<proteinExistence type="predicted"/>
<reference evidence="2" key="1">
    <citation type="submission" date="2022-08" db="EMBL/GenBank/DDBJ databases">
        <title>Draft genome sequencing of Roseisolibacter agri AW1220.</title>
        <authorList>
            <person name="Tobiishi Y."/>
            <person name="Tonouchi A."/>
        </authorList>
    </citation>
    <scope>NUCLEOTIDE SEQUENCE</scope>
    <source>
        <strain evidence="2">AW1220</strain>
    </source>
</reference>
<feature type="chain" id="PRO_5041344901" evidence="1">
    <location>
        <begin position="37"/>
        <end position="223"/>
    </location>
</feature>
<comment type="caution">
    <text evidence="2">The sequence shown here is derived from an EMBL/GenBank/DDBJ whole genome shotgun (WGS) entry which is preliminary data.</text>
</comment>
<evidence type="ECO:0000313" key="3">
    <source>
        <dbReference type="Proteomes" id="UP001161325"/>
    </source>
</evidence>
<evidence type="ECO:0000256" key="1">
    <source>
        <dbReference type="SAM" id="SignalP"/>
    </source>
</evidence>
<sequence>MMGRGPDRRPVSLTAAPMRPAISLVSLLAASATGLAAQTPAAHPAGHHAAPPAAEQIAAAVLPLPAEMRATATVLGYDAAGKLVTLREGSGAMRCLADDPAQENFHVACYHRALEPFMARGRSLRAEGVKGTEVDTVRFREIAAGKLTMPRAGGALYTLTGPAGSWNAATGKATGVRPLFVYYMPGATGATSGITETPSRTEPWLMFPGTPKAHVMLVGTMTP</sequence>